<evidence type="ECO:0000313" key="1">
    <source>
        <dbReference type="EMBL" id="TDC99479.1"/>
    </source>
</evidence>
<dbReference type="PANTHER" id="PTHR43125:SF1">
    <property type="entry name" value="INOSITOL-3-PHOSPHATE SYNTHASE"/>
    <property type="match status" value="1"/>
</dbReference>
<dbReference type="SUPFAM" id="SSF51735">
    <property type="entry name" value="NAD(P)-binding Rossmann-fold domains"/>
    <property type="match status" value="1"/>
</dbReference>
<gene>
    <name evidence="2" type="ORF">E1292_21815</name>
    <name evidence="1" type="ORF">E1292_31600</name>
</gene>
<comment type="caution">
    <text evidence="1">The sequence shown here is derived from an EMBL/GenBank/DDBJ whole genome shotgun (WGS) entry which is preliminary data.</text>
</comment>
<dbReference type="Proteomes" id="UP000295258">
    <property type="component" value="Unassembled WGS sequence"/>
</dbReference>
<dbReference type="Gene3D" id="3.40.50.720">
    <property type="entry name" value="NAD(P)-binding Rossmann-like Domain"/>
    <property type="match status" value="1"/>
</dbReference>
<sequence length="42" mass="4473">MGSVRVAIVGVGNCASSLVQGVHYYKDADPDVRVPGLMHVKF</sequence>
<accession>A0A4R4VI61</accession>
<organism evidence="1 3">
    <name type="scientific">Nonomuraea deserti</name>
    <dbReference type="NCBI Taxonomy" id="1848322"/>
    <lineage>
        <taxon>Bacteria</taxon>
        <taxon>Bacillati</taxon>
        <taxon>Actinomycetota</taxon>
        <taxon>Actinomycetes</taxon>
        <taxon>Streptosporangiales</taxon>
        <taxon>Streptosporangiaceae</taxon>
        <taxon>Nonomuraea</taxon>
    </lineage>
</organism>
<evidence type="ECO:0000313" key="2">
    <source>
        <dbReference type="EMBL" id="TDD03031.1"/>
    </source>
</evidence>
<dbReference type="AlphaFoldDB" id="A0A4R4VI61"/>
<proteinExistence type="predicted"/>
<dbReference type="InterPro" id="IPR036291">
    <property type="entry name" value="NAD(P)-bd_dom_sf"/>
</dbReference>
<dbReference type="GO" id="GO:0006021">
    <property type="term" value="P:inositol biosynthetic process"/>
    <property type="evidence" value="ECO:0007669"/>
    <property type="project" value="TreeGrafter"/>
</dbReference>
<name>A0A4R4VI61_9ACTN</name>
<evidence type="ECO:0000313" key="3">
    <source>
        <dbReference type="Proteomes" id="UP000295258"/>
    </source>
</evidence>
<keyword evidence="3" id="KW-1185">Reference proteome</keyword>
<dbReference type="EMBL" id="SMKO01000112">
    <property type="protein sequence ID" value="TDC99479.1"/>
    <property type="molecule type" value="Genomic_DNA"/>
</dbReference>
<dbReference type="PANTHER" id="PTHR43125">
    <property type="entry name" value="INOSITOL-3-PHOSPHATE SYNTHASE"/>
    <property type="match status" value="1"/>
</dbReference>
<feature type="non-terminal residue" evidence="1">
    <location>
        <position position="42"/>
    </location>
</feature>
<dbReference type="InterPro" id="IPR052199">
    <property type="entry name" value="MIPS"/>
</dbReference>
<dbReference type="GO" id="GO:0004512">
    <property type="term" value="F:inositol-3-phosphate synthase activity"/>
    <property type="evidence" value="ECO:0007669"/>
    <property type="project" value="TreeGrafter"/>
</dbReference>
<reference evidence="1 3" key="1">
    <citation type="submission" date="2019-03" db="EMBL/GenBank/DDBJ databases">
        <title>Draft genome sequences of novel Actinobacteria.</title>
        <authorList>
            <person name="Sahin N."/>
            <person name="Ay H."/>
            <person name="Saygin H."/>
        </authorList>
    </citation>
    <scope>NUCLEOTIDE SEQUENCE [LARGE SCALE GENOMIC DNA]</scope>
    <source>
        <strain evidence="1 3">KC310</strain>
    </source>
</reference>
<protein>
    <submittedName>
        <fullName evidence="1">Inositol-3-phosphate synthase</fullName>
    </submittedName>
</protein>
<dbReference type="EMBL" id="SMKO01000058">
    <property type="protein sequence ID" value="TDD03031.1"/>
    <property type="molecule type" value="Genomic_DNA"/>
</dbReference>